<accession>A0A0R2LWU3</accession>
<name>A0A0R2LWU3_9LACO</name>
<dbReference type="OrthoDB" id="2317518at2"/>
<gene>
    <name evidence="1" type="ORF">IV54_GL002155</name>
</gene>
<evidence type="ECO:0000313" key="2">
    <source>
        <dbReference type="Proteomes" id="UP000051906"/>
    </source>
</evidence>
<dbReference type="PATRIC" id="fig|616990.3.peg.2287"/>
<dbReference type="AlphaFoldDB" id="A0A0R2LWU3"/>
<sequence>MNEEQVDRLCQIAPKYGLQLAHEGLIITEINGQTTSFDAATYMPDQLIDMLSKIIATQMKADLWQWQ</sequence>
<protein>
    <submittedName>
        <fullName evidence="1">Uncharacterized protein</fullName>
    </submittedName>
</protein>
<dbReference type="STRING" id="616990.IV54_GL002155"/>
<keyword evidence="2" id="KW-1185">Reference proteome</keyword>
<comment type="caution">
    <text evidence="1">The sequence shown here is derived from an EMBL/GenBank/DDBJ whole genome shotgun (WGS) entry which is preliminary data.</text>
</comment>
<evidence type="ECO:0000313" key="1">
    <source>
        <dbReference type="EMBL" id="KRO03693.1"/>
    </source>
</evidence>
<proteinExistence type="predicted"/>
<dbReference type="EMBL" id="JQCA01000069">
    <property type="protein sequence ID" value="KRO03693.1"/>
    <property type="molecule type" value="Genomic_DNA"/>
</dbReference>
<dbReference type="Proteomes" id="UP000051906">
    <property type="component" value="Unassembled WGS sequence"/>
</dbReference>
<dbReference type="RefSeq" id="WP_057878583.1">
    <property type="nucleotide sequence ID" value="NZ_JQCA01000069.1"/>
</dbReference>
<reference evidence="1 2" key="1">
    <citation type="journal article" date="2015" name="Genome Announc.">
        <title>Expanding the biotechnology potential of lactobacilli through comparative genomics of 213 strains and associated genera.</title>
        <authorList>
            <person name="Sun Z."/>
            <person name="Harris H.M."/>
            <person name="McCann A."/>
            <person name="Guo C."/>
            <person name="Argimon S."/>
            <person name="Zhang W."/>
            <person name="Yang X."/>
            <person name="Jeffery I.B."/>
            <person name="Cooney J.C."/>
            <person name="Kagawa T.F."/>
            <person name="Liu W."/>
            <person name="Song Y."/>
            <person name="Salvetti E."/>
            <person name="Wrobel A."/>
            <person name="Rasinkangas P."/>
            <person name="Parkhill J."/>
            <person name="Rea M.C."/>
            <person name="O'Sullivan O."/>
            <person name="Ritari J."/>
            <person name="Douillard F.P."/>
            <person name="Paul Ross R."/>
            <person name="Yang R."/>
            <person name="Briner A.E."/>
            <person name="Felis G.E."/>
            <person name="de Vos W.M."/>
            <person name="Barrangou R."/>
            <person name="Klaenhammer T.R."/>
            <person name="Caufield P.W."/>
            <person name="Cui Y."/>
            <person name="Zhang H."/>
            <person name="O'Toole P.W."/>
        </authorList>
    </citation>
    <scope>NUCLEOTIDE SEQUENCE [LARGE SCALE GENOMIC DNA]</scope>
    <source>
        <strain evidence="1 2">DSM 22467</strain>
    </source>
</reference>
<organism evidence="1 2">
    <name type="scientific">Levilactobacillus paucivorans</name>
    <dbReference type="NCBI Taxonomy" id="616990"/>
    <lineage>
        <taxon>Bacteria</taxon>
        <taxon>Bacillati</taxon>
        <taxon>Bacillota</taxon>
        <taxon>Bacilli</taxon>
        <taxon>Lactobacillales</taxon>
        <taxon>Lactobacillaceae</taxon>
        <taxon>Levilactobacillus</taxon>
    </lineage>
</organism>